<dbReference type="InterPro" id="IPR011009">
    <property type="entry name" value="Kinase-like_dom_sf"/>
</dbReference>
<keyword evidence="3 9" id="KW-0418">Kinase</keyword>
<dbReference type="PROSITE" id="PS51746">
    <property type="entry name" value="PPM_2"/>
    <property type="match status" value="1"/>
</dbReference>
<dbReference type="PANTHER" id="PTHR43289:SF6">
    <property type="entry name" value="SERINE_THREONINE-PROTEIN KINASE NEKL-3"/>
    <property type="match status" value="1"/>
</dbReference>
<keyword evidence="1" id="KW-0808">Transferase</keyword>
<feature type="transmembrane region" description="Helical" evidence="6">
    <location>
        <begin position="554"/>
        <end position="576"/>
    </location>
</feature>
<dbReference type="InterPro" id="IPR036457">
    <property type="entry name" value="PPM-type-like_dom_sf"/>
</dbReference>
<dbReference type="EMBL" id="JBHRYJ010000001">
    <property type="protein sequence ID" value="MFC3674304.1"/>
    <property type="molecule type" value="Genomic_DNA"/>
</dbReference>
<keyword evidence="6" id="KW-0472">Membrane</keyword>
<dbReference type="RefSeq" id="WP_379721030.1">
    <property type="nucleotide sequence ID" value="NZ_JBHRYJ010000001.1"/>
</dbReference>
<proteinExistence type="predicted"/>
<sequence length="579" mass="63361">MSRQLTISVGQHSDRGRKETNQDFHGIVIPAEPLLSSKGIAVALADGISSSDVSQIASESAVKGFLEDYYCTSDAWSVKTSAQRVLDATNSWLHAQTRRGRDPYDRDRGYVCTLSAMVIKSATAHLFHVGDSRIWRLGGQTLEQLTEDHRIVVSSQQSYLGRALGINPQLEIDYLAVPVAAGDIFLLATDGIHEYVAPGFMASAIRAQAGDLDGAAALIVQEALQQGSPDNLTLQIVRIDSLPDPGADEVAGQISGLALPPLPEPRALFDGYRIIRELHGSSRSHIYLATDPETQALVALKLPSIDLRHDPDYLRRFLMEEWVARRLNSAHVLKPCPPTRQRSYLYVATEFVDGQTLTQWMTDHPRPGLETVRDIVEQIARGLQAFHRMEMLHQDLRPENIMIDRTGTVKIIDFGAVRVAGVAESAAPDAPEDILGTVQYTAPEYFLGEGGSPGSDIFSLGVIAYQMLTGRLPYGTAAARVRSRAALRRLAYLPAADDDREIPAWIDAVLRRAVHPDPLRRYAELSEFTHDLRHPNRTLAGRGAAPLLARSPLAFWKGVAAILAGTVVLLLVALGLQHG</sequence>
<dbReference type="Gene3D" id="3.60.40.10">
    <property type="entry name" value="PPM-type phosphatase domain"/>
    <property type="match status" value="1"/>
</dbReference>
<evidence type="ECO:0000259" key="7">
    <source>
        <dbReference type="PROSITE" id="PS50011"/>
    </source>
</evidence>
<dbReference type="PANTHER" id="PTHR43289">
    <property type="entry name" value="MITOGEN-ACTIVATED PROTEIN KINASE KINASE KINASE 20-RELATED"/>
    <property type="match status" value="1"/>
</dbReference>
<dbReference type="InterPro" id="IPR008266">
    <property type="entry name" value="Tyr_kinase_AS"/>
</dbReference>
<dbReference type="GO" id="GO:0016301">
    <property type="term" value="F:kinase activity"/>
    <property type="evidence" value="ECO:0007669"/>
    <property type="project" value="UniProtKB-KW"/>
</dbReference>
<organism evidence="9 10">
    <name type="scientific">Ferrovibrio xuzhouensis</name>
    <dbReference type="NCBI Taxonomy" id="1576914"/>
    <lineage>
        <taxon>Bacteria</taxon>
        <taxon>Pseudomonadati</taxon>
        <taxon>Pseudomonadota</taxon>
        <taxon>Alphaproteobacteria</taxon>
        <taxon>Rhodospirillales</taxon>
        <taxon>Rhodospirillaceae</taxon>
        <taxon>Ferrovibrio</taxon>
    </lineage>
</organism>
<dbReference type="Gene3D" id="3.30.200.20">
    <property type="entry name" value="Phosphorylase Kinase, domain 1"/>
    <property type="match status" value="1"/>
</dbReference>
<dbReference type="Pfam" id="PF13672">
    <property type="entry name" value="PP2C_2"/>
    <property type="match status" value="1"/>
</dbReference>
<dbReference type="SMART" id="SM00331">
    <property type="entry name" value="PP2C_SIG"/>
    <property type="match status" value="1"/>
</dbReference>
<comment type="caution">
    <text evidence="9">The sequence shown here is derived from an EMBL/GenBank/DDBJ whole genome shotgun (WGS) entry which is preliminary data.</text>
</comment>
<protein>
    <submittedName>
        <fullName evidence="9">Protein kinase</fullName>
    </submittedName>
</protein>
<accession>A0ABV7VA24</accession>
<dbReference type="SMART" id="SM00332">
    <property type="entry name" value="PP2Cc"/>
    <property type="match status" value="1"/>
</dbReference>
<dbReference type="InterPro" id="IPR001932">
    <property type="entry name" value="PPM-type_phosphatase-like_dom"/>
</dbReference>
<feature type="domain" description="PPM-type phosphatase" evidence="8">
    <location>
        <begin position="8"/>
        <end position="239"/>
    </location>
</feature>
<dbReference type="SUPFAM" id="SSF56112">
    <property type="entry name" value="Protein kinase-like (PK-like)"/>
    <property type="match status" value="1"/>
</dbReference>
<dbReference type="Pfam" id="PF00069">
    <property type="entry name" value="Pkinase"/>
    <property type="match status" value="1"/>
</dbReference>
<feature type="compositionally biased region" description="Basic and acidic residues" evidence="5">
    <location>
        <begin position="12"/>
        <end position="22"/>
    </location>
</feature>
<keyword evidence="6" id="KW-0812">Transmembrane</keyword>
<name>A0ABV7VA24_9PROT</name>
<evidence type="ECO:0000256" key="3">
    <source>
        <dbReference type="ARBA" id="ARBA00022777"/>
    </source>
</evidence>
<dbReference type="PROSITE" id="PS00109">
    <property type="entry name" value="PROTEIN_KINASE_TYR"/>
    <property type="match status" value="1"/>
</dbReference>
<evidence type="ECO:0000256" key="5">
    <source>
        <dbReference type="SAM" id="MobiDB-lite"/>
    </source>
</evidence>
<evidence type="ECO:0000256" key="4">
    <source>
        <dbReference type="ARBA" id="ARBA00022840"/>
    </source>
</evidence>
<evidence type="ECO:0000313" key="9">
    <source>
        <dbReference type="EMBL" id="MFC3674304.1"/>
    </source>
</evidence>
<evidence type="ECO:0000256" key="1">
    <source>
        <dbReference type="ARBA" id="ARBA00022679"/>
    </source>
</evidence>
<dbReference type="CDD" id="cd14014">
    <property type="entry name" value="STKc_PknB_like"/>
    <property type="match status" value="1"/>
</dbReference>
<evidence type="ECO:0000256" key="2">
    <source>
        <dbReference type="ARBA" id="ARBA00022741"/>
    </source>
</evidence>
<dbReference type="Proteomes" id="UP001595711">
    <property type="component" value="Unassembled WGS sequence"/>
</dbReference>
<feature type="domain" description="Protein kinase" evidence="7">
    <location>
        <begin position="272"/>
        <end position="533"/>
    </location>
</feature>
<dbReference type="Gene3D" id="1.10.510.10">
    <property type="entry name" value="Transferase(Phosphotransferase) domain 1"/>
    <property type="match status" value="1"/>
</dbReference>
<evidence type="ECO:0000259" key="8">
    <source>
        <dbReference type="PROSITE" id="PS51746"/>
    </source>
</evidence>
<dbReference type="InterPro" id="IPR000719">
    <property type="entry name" value="Prot_kinase_dom"/>
</dbReference>
<feature type="compositionally biased region" description="Polar residues" evidence="5">
    <location>
        <begin position="1"/>
        <end position="11"/>
    </location>
</feature>
<keyword evidence="6" id="KW-1133">Transmembrane helix</keyword>
<reference evidence="10" key="1">
    <citation type="journal article" date="2019" name="Int. J. Syst. Evol. Microbiol.">
        <title>The Global Catalogue of Microorganisms (GCM) 10K type strain sequencing project: providing services to taxonomists for standard genome sequencing and annotation.</title>
        <authorList>
            <consortium name="The Broad Institute Genomics Platform"/>
            <consortium name="The Broad Institute Genome Sequencing Center for Infectious Disease"/>
            <person name="Wu L."/>
            <person name="Ma J."/>
        </authorList>
    </citation>
    <scope>NUCLEOTIDE SEQUENCE [LARGE SCALE GENOMIC DNA]</scope>
    <source>
        <strain evidence="10">KCTC 42182</strain>
    </source>
</reference>
<feature type="region of interest" description="Disordered" evidence="5">
    <location>
        <begin position="1"/>
        <end position="22"/>
    </location>
</feature>
<evidence type="ECO:0000256" key="6">
    <source>
        <dbReference type="SAM" id="Phobius"/>
    </source>
</evidence>
<dbReference type="PROSITE" id="PS50011">
    <property type="entry name" value="PROTEIN_KINASE_DOM"/>
    <property type="match status" value="1"/>
</dbReference>
<keyword evidence="4" id="KW-0067">ATP-binding</keyword>
<gene>
    <name evidence="9" type="ORF">ACFOOQ_02040</name>
</gene>
<evidence type="ECO:0000313" key="10">
    <source>
        <dbReference type="Proteomes" id="UP001595711"/>
    </source>
</evidence>
<keyword evidence="2" id="KW-0547">Nucleotide-binding</keyword>
<keyword evidence="10" id="KW-1185">Reference proteome</keyword>
<dbReference type="CDD" id="cd00143">
    <property type="entry name" value="PP2Cc"/>
    <property type="match status" value="1"/>
</dbReference>
<dbReference type="SUPFAM" id="SSF81606">
    <property type="entry name" value="PP2C-like"/>
    <property type="match status" value="1"/>
</dbReference>